<feature type="region of interest" description="Disordered" evidence="1">
    <location>
        <begin position="1"/>
        <end position="82"/>
    </location>
</feature>
<dbReference type="Proteomes" id="UP000184300">
    <property type="component" value="Unassembled WGS sequence"/>
</dbReference>
<name>A0A1L9VT37_ASPGL</name>
<evidence type="ECO:0000313" key="3">
    <source>
        <dbReference type="Proteomes" id="UP000184300"/>
    </source>
</evidence>
<feature type="region of interest" description="Disordered" evidence="1">
    <location>
        <begin position="277"/>
        <end position="316"/>
    </location>
</feature>
<sequence length="316" mass="34281">MQSQTPQRNQLANVEKTEELLLDFGTTPPDSSPLSDFMASPAIQDLEGIDFRNSPDSVAARGSTTLESTESPEQRSNRPSIADYQREISLLSALLESTTLGDLGEEFCERLKQCKKELEELCQAQRSGSSAVNTPVKHERISSISPLDSASVQRLRQAVTAPPFYPRVSSFSGYRSPTNSISSDSTAPPPTPVPIRRAANPIRVPPAPDEPESTTSDHIFGDHLLPGRRSRTTSLLREVSSTSRTSSDEPSTTKMSFSIPPRETVLKNVNIPVFESKAKAESSTQPEASNNVPLPQTVEPKSRDCSASSSSGVTRP</sequence>
<feature type="compositionally biased region" description="Polar residues" evidence="1">
    <location>
        <begin position="305"/>
        <end position="316"/>
    </location>
</feature>
<organism evidence="2 3">
    <name type="scientific">Aspergillus glaucus CBS 516.65</name>
    <dbReference type="NCBI Taxonomy" id="1160497"/>
    <lineage>
        <taxon>Eukaryota</taxon>
        <taxon>Fungi</taxon>
        <taxon>Dikarya</taxon>
        <taxon>Ascomycota</taxon>
        <taxon>Pezizomycotina</taxon>
        <taxon>Eurotiomycetes</taxon>
        <taxon>Eurotiomycetidae</taxon>
        <taxon>Eurotiales</taxon>
        <taxon>Aspergillaceae</taxon>
        <taxon>Aspergillus</taxon>
        <taxon>Aspergillus subgen. Aspergillus</taxon>
    </lineage>
</organism>
<proteinExistence type="predicted"/>
<feature type="compositionally biased region" description="Polar residues" evidence="1">
    <location>
        <begin position="169"/>
        <end position="186"/>
    </location>
</feature>
<evidence type="ECO:0000313" key="2">
    <source>
        <dbReference type="EMBL" id="OJJ87077.1"/>
    </source>
</evidence>
<dbReference type="AlphaFoldDB" id="A0A1L9VT37"/>
<feature type="compositionally biased region" description="Polar residues" evidence="1">
    <location>
        <begin position="1"/>
        <end position="12"/>
    </location>
</feature>
<accession>A0A1L9VT37</accession>
<dbReference type="VEuPathDB" id="FungiDB:ASPGLDRAFT_1123989"/>
<gene>
    <name evidence="2" type="ORF">ASPGLDRAFT_1123989</name>
</gene>
<dbReference type="OrthoDB" id="5372553at2759"/>
<feature type="compositionally biased region" description="Polar residues" evidence="1">
    <location>
        <begin position="281"/>
        <end position="294"/>
    </location>
</feature>
<keyword evidence="3" id="KW-1185">Reference proteome</keyword>
<feature type="compositionally biased region" description="Low complexity" evidence="1">
    <location>
        <begin position="232"/>
        <end position="253"/>
    </location>
</feature>
<dbReference type="EMBL" id="KV878891">
    <property type="protein sequence ID" value="OJJ87077.1"/>
    <property type="molecule type" value="Genomic_DNA"/>
</dbReference>
<feature type="region of interest" description="Disordered" evidence="1">
    <location>
        <begin position="123"/>
        <end position="263"/>
    </location>
</feature>
<evidence type="ECO:0000256" key="1">
    <source>
        <dbReference type="SAM" id="MobiDB-lite"/>
    </source>
</evidence>
<dbReference type="STRING" id="1160497.A0A1L9VT37"/>
<protein>
    <submittedName>
        <fullName evidence="2">Uncharacterized protein</fullName>
    </submittedName>
</protein>
<feature type="compositionally biased region" description="Polar residues" evidence="1">
    <location>
        <begin position="124"/>
        <end position="133"/>
    </location>
</feature>
<reference evidence="3" key="1">
    <citation type="journal article" date="2017" name="Genome Biol.">
        <title>Comparative genomics reveals high biological diversity and specific adaptations in the industrially and medically important fungal genus Aspergillus.</title>
        <authorList>
            <person name="de Vries R.P."/>
            <person name="Riley R."/>
            <person name="Wiebenga A."/>
            <person name="Aguilar-Osorio G."/>
            <person name="Amillis S."/>
            <person name="Uchima C.A."/>
            <person name="Anderluh G."/>
            <person name="Asadollahi M."/>
            <person name="Askin M."/>
            <person name="Barry K."/>
            <person name="Battaglia E."/>
            <person name="Bayram O."/>
            <person name="Benocci T."/>
            <person name="Braus-Stromeyer S.A."/>
            <person name="Caldana C."/>
            <person name="Canovas D."/>
            <person name="Cerqueira G.C."/>
            <person name="Chen F."/>
            <person name="Chen W."/>
            <person name="Choi C."/>
            <person name="Clum A."/>
            <person name="Dos Santos R.A."/>
            <person name="Damasio A.R."/>
            <person name="Diallinas G."/>
            <person name="Emri T."/>
            <person name="Fekete E."/>
            <person name="Flipphi M."/>
            <person name="Freyberg S."/>
            <person name="Gallo A."/>
            <person name="Gournas C."/>
            <person name="Habgood R."/>
            <person name="Hainaut M."/>
            <person name="Harispe M.L."/>
            <person name="Henrissat B."/>
            <person name="Hilden K.S."/>
            <person name="Hope R."/>
            <person name="Hossain A."/>
            <person name="Karabika E."/>
            <person name="Karaffa L."/>
            <person name="Karanyi Z."/>
            <person name="Krasevec N."/>
            <person name="Kuo A."/>
            <person name="Kusch H."/>
            <person name="LaButti K."/>
            <person name="Lagendijk E.L."/>
            <person name="Lapidus A."/>
            <person name="Levasseur A."/>
            <person name="Lindquist E."/>
            <person name="Lipzen A."/>
            <person name="Logrieco A.F."/>
            <person name="MacCabe A."/>
            <person name="Maekelae M.R."/>
            <person name="Malavazi I."/>
            <person name="Melin P."/>
            <person name="Meyer V."/>
            <person name="Mielnichuk N."/>
            <person name="Miskei M."/>
            <person name="Molnar A.P."/>
            <person name="Mule G."/>
            <person name="Ngan C.Y."/>
            <person name="Orejas M."/>
            <person name="Orosz E."/>
            <person name="Ouedraogo J.P."/>
            <person name="Overkamp K.M."/>
            <person name="Park H.-S."/>
            <person name="Perrone G."/>
            <person name="Piumi F."/>
            <person name="Punt P.J."/>
            <person name="Ram A.F."/>
            <person name="Ramon A."/>
            <person name="Rauscher S."/>
            <person name="Record E."/>
            <person name="Riano-Pachon D.M."/>
            <person name="Robert V."/>
            <person name="Roehrig J."/>
            <person name="Ruller R."/>
            <person name="Salamov A."/>
            <person name="Salih N.S."/>
            <person name="Samson R.A."/>
            <person name="Sandor E."/>
            <person name="Sanguinetti M."/>
            <person name="Schuetze T."/>
            <person name="Sepcic K."/>
            <person name="Shelest E."/>
            <person name="Sherlock G."/>
            <person name="Sophianopoulou V."/>
            <person name="Squina F.M."/>
            <person name="Sun H."/>
            <person name="Susca A."/>
            <person name="Todd R.B."/>
            <person name="Tsang A."/>
            <person name="Unkles S.E."/>
            <person name="van de Wiele N."/>
            <person name="van Rossen-Uffink D."/>
            <person name="Oliveira J.V."/>
            <person name="Vesth T.C."/>
            <person name="Visser J."/>
            <person name="Yu J.-H."/>
            <person name="Zhou M."/>
            <person name="Andersen M.R."/>
            <person name="Archer D.B."/>
            <person name="Baker S.E."/>
            <person name="Benoit I."/>
            <person name="Brakhage A.A."/>
            <person name="Braus G.H."/>
            <person name="Fischer R."/>
            <person name="Frisvad J.C."/>
            <person name="Goldman G.H."/>
            <person name="Houbraken J."/>
            <person name="Oakley B."/>
            <person name="Pocsi I."/>
            <person name="Scazzocchio C."/>
            <person name="Seiboth B."/>
            <person name="vanKuyk P.A."/>
            <person name="Wortman J."/>
            <person name="Dyer P.S."/>
            <person name="Grigoriev I.V."/>
        </authorList>
    </citation>
    <scope>NUCLEOTIDE SEQUENCE [LARGE SCALE GENOMIC DNA]</scope>
    <source>
        <strain evidence="3">CBS 516.65</strain>
    </source>
</reference>
<feature type="compositionally biased region" description="Polar residues" evidence="1">
    <location>
        <begin position="62"/>
        <end position="71"/>
    </location>
</feature>
<dbReference type="RefSeq" id="XP_022403766.1">
    <property type="nucleotide sequence ID" value="XM_022539601.1"/>
</dbReference>
<dbReference type="GeneID" id="34455862"/>
<feature type="compositionally biased region" description="Polar residues" evidence="1">
    <location>
        <begin position="142"/>
        <end position="154"/>
    </location>
</feature>